<dbReference type="FunFam" id="3.40.50.620:FF:000032">
    <property type="entry name" value="Valine--tRNA ligase"/>
    <property type="match status" value="1"/>
</dbReference>
<evidence type="ECO:0000256" key="4">
    <source>
        <dbReference type="ARBA" id="ARBA00022490"/>
    </source>
</evidence>
<feature type="domain" description="Methionyl/Valyl/Leucyl/Isoleucyl-tRNA synthetase anticodon-binding" evidence="15">
    <location>
        <begin position="613"/>
        <end position="759"/>
    </location>
</feature>
<comment type="subunit">
    <text evidence="2">Monomer.</text>
</comment>
<dbReference type="Gene3D" id="3.40.50.620">
    <property type="entry name" value="HUPs"/>
    <property type="match status" value="2"/>
</dbReference>
<dbReference type="InterPro" id="IPR033705">
    <property type="entry name" value="Anticodon_Ia_Val"/>
</dbReference>
<dbReference type="HAMAP" id="MF_02004">
    <property type="entry name" value="Val_tRNA_synth_type1"/>
    <property type="match status" value="1"/>
</dbReference>
<dbReference type="PANTHER" id="PTHR11946:SF93">
    <property type="entry name" value="VALINE--TRNA LIGASE, CHLOROPLASTIC_MITOCHONDRIAL 2"/>
    <property type="match status" value="1"/>
</dbReference>
<feature type="coiled-coil region" evidence="13">
    <location>
        <begin position="817"/>
        <end position="879"/>
    </location>
</feature>
<keyword evidence="10" id="KW-0030">Aminoacyl-tRNA synthetase</keyword>
<keyword evidence="4" id="KW-0963">Cytoplasm</keyword>
<dbReference type="Pfam" id="PF10458">
    <property type="entry name" value="Val_tRNA-synt_C"/>
    <property type="match status" value="1"/>
</dbReference>
<dbReference type="InterPro" id="IPR014729">
    <property type="entry name" value="Rossmann-like_a/b/a_fold"/>
</dbReference>
<dbReference type="SUPFAM" id="SSF46589">
    <property type="entry name" value="tRNA-binding arm"/>
    <property type="match status" value="1"/>
</dbReference>
<dbReference type="EC" id="6.1.1.9" evidence="3"/>
<dbReference type="AlphaFoldDB" id="A0A381N8S1"/>
<dbReference type="EMBL" id="UINC01000200">
    <property type="protein sequence ID" value="SUZ51001.1"/>
    <property type="molecule type" value="Genomic_DNA"/>
</dbReference>
<evidence type="ECO:0000256" key="1">
    <source>
        <dbReference type="ARBA" id="ARBA00004496"/>
    </source>
</evidence>
<dbReference type="PANTHER" id="PTHR11946">
    <property type="entry name" value="VALYL-TRNA SYNTHETASES"/>
    <property type="match status" value="1"/>
</dbReference>
<dbReference type="SUPFAM" id="SSF52374">
    <property type="entry name" value="Nucleotidylyl transferase"/>
    <property type="match status" value="1"/>
</dbReference>
<dbReference type="InterPro" id="IPR001412">
    <property type="entry name" value="aa-tRNA-synth_I_CS"/>
</dbReference>
<evidence type="ECO:0000256" key="5">
    <source>
        <dbReference type="ARBA" id="ARBA00022598"/>
    </source>
</evidence>
<dbReference type="NCBIfam" id="TIGR00422">
    <property type="entry name" value="valS"/>
    <property type="match status" value="1"/>
</dbReference>
<evidence type="ECO:0000256" key="11">
    <source>
        <dbReference type="ARBA" id="ARBA00029936"/>
    </source>
</evidence>
<dbReference type="Pfam" id="PF08264">
    <property type="entry name" value="Anticodon_1"/>
    <property type="match status" value="1"/>
</dbReference>
<dbReference type="InterPro" id="IPR037118">
    <property type="entry name" value="Val-tRNA_synth_C_sf"/>
</dbReference>
<evidence type="ECO:0000256" key="2">
    <source>
        <dbReference type="ARBA" id="ARBA00011245"/>
    </source>
</evidence>
<name>A0A381N8S1_9ZZZZ</name>
<dbReference type="PRINTS" id="PR00986">
    <property type="entry name" value="TRNASYNTHVAL"/>
</dbReference>
<dbReference type="InterPro" id="IPR013155">
    <property type="entry name" value="M/V/L/I-tRNA-synth_anticd-bd"/>
</dbReference>
<evidence type="ECO:0000256" key="9">
    <source>
        <dbReference type="ARBA" id="ARBA00023054"/>
    </source>
</evidence>
<dbReference type="SUPFAM" id="SSF50677">
    <property type="entry name" value="ValRS/IleRS/LeuRS editing domain"/>
    <property type="match status" value="1"/>
</dbReference>
<dbReference type="InterPro" id="IPR010978">
    <property type="entry name" value="tRNA-bd_arm"/>
</dbReference>
<sequence length="885" mass="101077">MPKGYAPESVEPRWAKVWEERAVGTPDPESLAPVYSMVIPPPNVTGSLHIGHTLDHTIQDIMARWKRMQGHDVLWLPGTDHAGIATQNVVEKQLAKEGTSRIELGREEFERRVWKWKEEYGGRILQQMRHEGLTVDWTRERFTLDEGLSKAVRRVFVDLYEQGLVYRGEYLVNWCPRCGTAISDLEVKHRETHGSLWRLRYRLKSEDEEPGVPQFVEVETTRPETMLGDTALAVNPDDKRYIDLVGKTAILPIIGREIPIIADDFVDLEFGSGMVKVTPSHDPNDYEIGLRHNLERVDVIDRDGKMTDRAGDFAGQDRFEARKHVIERMEQGGDLVEQKDHVHAVGYCDRCDSIIEPLVSLQWFVKMEPLAQPALAAVEDGHIQFVPESTVKVYREWMTNIRDWCISRQLWWGHRIPAWYCNDCSEVIVAFEDPEVCPCGGELRQETDVLDTWFSSALFPFSTLGWPDETVDLKRYYPGALLVTGYDILFFWVARMIFMGLRFCDEPPFREVFFHGLVRDEQGKKMSKSRGNVVDPLEIIDEFGADSLRFTLASMASPGGDMALARDRLAGYRTFCNKLWNASRFVLMNLGNEWETEQAVADAAHPVAANLADRWILSRFARLLPEFEENLGKYRFDEASLEIYHFIWHEFCDWYIEMTKLVLWGTDPEALRSARATLMAVLEGSLKVLHPIMPFITEEIWSRLPGDRELLILSDWPHTHLVWRDKVADSRINDLQALVSEIRRVRHDFNISPGQKVPVDLISSNAARRVELNDLSDYLGFFAKAEPVLVRSDDEEIGAGVHVPVGDVEAVLLVADIVDLAGERDRLRSKLESVQADLAGLEQRLSNDGFVNNAPADVVEKVSVRRDELTAEAERLSQHFALTDG</sequence>
<evidence type="ECO:0000259" key="14">
    <source>
        <dbReference type="Pfam" id="PF00133"/>
    </source>
</evidence>
<feature type="domain" description="Aminoacyl-tRNA synthetase class Ia" evidence="14">
    <location>
        <begin position="16"/>
        <end position="564"/>
    </location>
</feature>
<evidence type="ECO:0000256" key="3">
    <source>
        <dbReference type="ARBA" id="ARBA00013169"/>
    </source>
</evidence>
<keyword evidence="7" id="KW-0067">ATP-binding</keyword>
<evidence type="ECO:0000256" key="6">
    <source>
        <dbReference type="ARBA" id="ARBA00022741"/>
    </source>
</evidence>
<dbReference type="InterPro" id="IPR002303">
    <property type="entry name" value="Valyl-tRNA_ligase"/>
</dbReference>
<keyword evidence="5" id="KW-0436">Ligase</keyword>
<evidence type="ECO:0000256" key="13">
    <source>
        <dbReference type="SAM" id="Coils"/>
    </source>
</evidence>
<dbReference type="InterPro" id="IPR009080">
    <property type="entry name" value="tRNAsynth_Ia_anticodon-bd"/>
</dbReference>
<evidence type="ECO:0000256" key="12">
    <source>
        <dbReference type="ARBA" id="ARBA00047552"/>
    </source>
</evidence>
<organism evidence="17">
    <name type="scientific">marine metagenome</name>
    <dbReference type="NCBI Taxonomy" id="408172"/>
    <lineage>
        <taxon>unclassified sequences</taxon>
        <taxon>metagenomes</taxon>
        <taxon>ecological metagenomes</taxon>
    </lineage>
</organism>
<dbReference type="GO" id="GO:0005524">
    <property type="term" value="F:ATP binding"/>
    <property type="evidence" value="ECO:0007669"/>
    <property type="project" value="UniProtKB-KW"/>
</dbReference>
<dbReference type="CDD" id="cd00817">
    <property type="entry name" value="ValRS_core"/>
    <property type="match status" value="1"/>
</dbReference>
<keyword evidence="8" id="KW-0648">Protein biosynthesis</keyword>
<evidence type="ECO:0000259" key="16">
    <source>
        <dbReference type="Pfam" id="PF10458"/>
    </source>
</evidence>
<comment type="catalytic activity">
    <reaction evidence="12">
        <text>tRNA(Val) + L-valine + ATP = L-valyl-tRNA(Val) + AMP + diphosphate</text>
        <dbReference type="Rhea" id="RHEA:10704"/>
        <dbReference type="Rhea" id="RHEA-COMP:9672"/>
        <dbReference type="Rhea" id="RHEA-COMP:9708"/>
        <dbReference type="ChEBI" id="CHEBI:30616"/>
        <dbReference type="ChEBI" id="CHEBI:33019"/>
        <dbReference type="ChEBI" id="CHEBI:57762"/>
        <dbReference type="ChEBI" id="CHEBI:78442"/>
        <dbReference type="ChEBI" id="CHEBI:78537"/>
        <dbReference type="ChEBI" id="CHEBI:456215"/>
        <dbReference type="EC" id="6.1.1.9"/>
    </reaction>
</comment>
<evidence type="ECO:0000256" key="10">
    <source>
        <dbReference type="ARBA" id="ARBA00023146"/>
    </source>
</evidence>
<evidence type="ECO:0000259" key="15">
    <source>
        <dbReference type="Pfam" id="PF08264"/>
    </source>
</evidence>
<dbReference type="InterPro" id="IPR002300">
    <property type="entry name" value="aa-tRNA-synth_Ia"/>
</dbReference>
<dbReference type="GO" id="GO:0006438">
    <property type="term" value="P:valyl-tRNA aminoacylation"/>
    <property type="evidence" value="ECO:0007669"/>
    <property type="project" value="InterPro"/>
</dbReference>
<evidence type="ECO:0000313" key="17">
    <source>
        <dbReference type="EMBL" id="SUZ51001.1"/>
    </source>
</evidence>
<gene>
    <name evidence="17" type="ORF">METZ01_LOCUS3855</name>
</gene>
<dbReference type="Gene3D" id="1.10.730.10">
    <property type="entry name" value="Isoleucyl-tRNA Synthetase, Domain 1"/>
    <property type="match status" value="1"/>
</dbReference>
<evidence type="ECO:0000256" key="7">
    <source>
        <dbReference type="ARBA" id="ARBA00022840"/>
    </source>
</evidence>
<dbReference type="CDD" id="cd07962">
    <property type="entry name" value="Anticodon_Ia_Val"/>
    <property type="match status" value="1"/>
</dbReference>
<keyword evidence="6" id="KW-0547">Nucleotide-binding</keyword>
<dbReference type="GO" id="GO:0005829">
    <property type="term" value="C:cytosol"/>
    <property type="evidence" value="ECO:0007669"/>
    <property type="project" value="TreeGrafter"/>
</dbReference>
<proteinExistence type="inferred from homology"/>
<dbReference type="Gene3D" id="1.10.287.380">
    <property type="entry name" value="Valyl-tRNA synthetase, C-terminal domain"/>
    <property type="match status" value="1"/>
</dbReference>
<dbReference type="InterPro" id="IPR009008">
    <property type="entry name" value="Val/Leu/Ile-tRNA-synth_edit"/>
</dbReference>
<dbReference type="SUPFAM" id="SSF47323">
    <property type="entry name" value="Anticodon-binding domain of a subclass of class I aminoacyl-tRNA synthetases"/>
    <property type="match status" value="1"/>
</dbReference>
<dbReference type="GO" id="GO:0002161">
    <property type="term" value="F:aminoacyl-tRNA deacylase activity"/>
    <property type="evidence" value="ECO:0007669"/>
    <property type="project" value="InterPro"/>
</dbReference>
<comment type="subcellular location">
    <subcellularLocation>
        <location evidence="1">Cytoplasm</location>
    </subcellularLocation>
</comment>
<dbReference type="PROSITE" id="PS00178">
    <property type="entry name" value="AA_TRNA_LIGASE_I"/>
    <property type="match status" value="1"/>
</dbReference>
<dbReference type="FunFam" id="3.40.50.620:FF:000098">
    <property type="entry name" value="Valine--tRNA ligase"/>
    <property type="match status" value="1"/>
</dbReference>
<dbReference type="Pfam" id="PF00133">
    <property type="entry name" value="tRNA-synt_1"/>
    <property type="match status" value="1"/>
</dbReference>
<keyword evidence="9 13" id="KW-0175">Coiled coil</keyword>
<protein>
    <recommendedName>
        <fullName evidence="3">valine--tRNA ligase</fullName>
        <ecNumber evidence="3">6.1.1.9</ecNumber>
    </recommendedName>
    <alternativeName>
        <fullName evidence="11">Valyl-tRNA synthetase</fullName>
    </alternativeName>
</protein>
<feature type="domain" description="Valyl-tRNA synthetase tRNA-binding arm" evidence="16">
    <location>
        <begin position="819"/>
        <end position="879"/>
    </location>
</feature>
<dbReference type="FunFam" id="1.10.730.10:FF:000014">
    <property type="entry name" value="Valine--tRNA ligase"/>
    <property type="match status" value="1"/>
</dbReference>
<dbReference type="NCBIfam" id="NF004349">
    <property type="entry name" value="PRK05729.1"/>
    <property type="match status" value="1"/>
</dbReference>
<dbReference type="InterPro" id="IPR019499">
    <property type="entry name" value="Val-tRNA_synth_tRNA-bd"/>
</dbReference>
<dbReference type="GO" id="GO:0004832">
    <property type="term" value="F:valine-tRNA ligase activity"/>
    <property type="evidence" value="ECO:0007669"/>
    <property type="project" value="UniProtKB-EC"/>
</dbReference>
<accession>A0A381N8S1</accession>
<reference evidence="17" key="1">
    <citation type="submission" date="2018-05" db="EMBL/GenBank/DDBJ databases">
        <authorList>
            <person name="Lanie J.A."/>
            <person name="Ng W.-L."/>
            <person name="Kazmierczak K.M."/>
            <person name="Andrzejewski T.M."/>
            <person name="Davidsen T.M."/>
            <person name="Wayne K.J."/>
            <person name="Tettelin H."/>
            <person name="Glass J.I."/>
            <person name="Rusch D."/>
            <person name="Podicherti R."/>
            <person name="Tsui H.-C.T."/>
            <person name="Winkler M.E."/>
        </authorList>
    </citation>
    <scope>NUCLEOTIDE SEQUENCE</scope>
</reference>
<evidence type="ECO:0000256" key="8">
    <source>
        <dbReference type="ARBA" id="ARBA00022917"/>
    </source>
</evidence>